<dbReference type="InterPro" id="IPR011322">
    <property type="entry name" value="N-reg_PII-like_a/b"/>
</dbReference>
<dbReference type="PROSITE" id="PS51343">
    <property type="entry name" value="PII_GLNB_DOM"/>
    <property type="match status" value="1"/>
</dbReference>
<dbReference type="GO" id="GO:0005524">
    <property type="term" value="F:ATP binding"/>
    <property type="evidence" value="ECO:0007669"/>
    <property type="project" value="TreeGrafter"/>
</dbReference>
<sequence>MFFDIMKRIEAIIQEDKLSSVVNALKISEVGGVTITMSKGIGAGERPILRGSRGTAKFEAAYNRIATVVTVVEDSKIDIVVTAIMNAASTGKAGDGKIFVTNVEEAFDIATKESGKNIL</sequence>
<evidence type="ECO:0000313" key="3">
    <source>
        <dbReference type="Proteomes" id="UP000655759"/>
    </source>
</evidence>
<dbReference type="GO" id="GO:0030234">
    <property type="term" value="F:enzyme regulator activity"/>
    <property type="evidence" value="ECO:0007669"/>
    <property type="project" value="InterPro"/>
</dbReference>
<comment type="caution">
    <text evidence="2">The sequence shown here is derived from an EMBL/GenBank/DDBJ whole genome shotgun (WGS) entry which is preliminary data.</text>
</comment>
<evidence type="ECO:0000313" key="2">
    <source>
        <dbReference type="EMBL" id="CAE6487396.1"/>
    </source>
</evidence>
<dbReference type="GO" id="GO:0006808">
    <property type="term" value="P:regulation of nitrogen utilization"/>
    <property type="evidence" value="ECO:0007669"/>
    <property type="project" value="InterPro"/>
</dbReference>
<protein>
    <submittedName>
        <fullName evidence="2">Nitrogen regulatory protein P-II</fullName>
    </submittedName>
</protein>
<dbReference type="Gene3D" id="3.30.70.120">
    <property type="match status" value="1"/>
</dbReference>
<dbReference type="Proteomes" id="UP000655759">
    <property type="component" value="Unassembled WGS sequence"/>
</dbReference>
<evidence type="ECO:0000256" key="1">
    <source>
        <dbReference type="RuleBase" id="RU003936"/>
    </source>
</evidence>
<dbReference type="PROSITE" id="PS00638">
    <property type="entry name" value="PII_GLNB_CTER"/>
    <property type="match status" value="1"/>
</dbReference>
<dbReference type="PANTHER" id="PTHR30115">
    <property type="entry name" value="NITROGEN REGULATORY PROTEIN P-II"/>
    <property type="match status" value="1"/>
</dbReference>
<comment type="similarity">
    <text evidence="1">Belongs to the P(II) protein family.</text>
</comment>
<proteinExistence type="inferred from homology"/>
<organism evidence="2 3">
    <name type="scientific">Candidatus Nitrosotenuis uzonensis</name>
    <dbReference type="NCBI Taxonomy" id="1407055"/>
    <lineage>
        <taxon>Archaea</taxon>
        <taxon>Nitrososphaerota</taxon>
        <taxon>Candidatus Nitrosotenuis</taxon>
    </lineage>
</organism>
<dbReference type="PRINTS" id="PR00340">
    <property type="entry name" value="PIIGLNB"/>
</dbReference>
<accession>A0A812EY12</accession>
<reference evidence="2" key="1">
    <citation type="submission" date="2021-02" db="EMBL/GenBank/DDBJ databases">
        <authorList>
            <person name="Han P."/>
        </authorList>
    </citation>
    <scope>NUCLEOTIDE SEQUENCE</scope>
    <source>
        <strain evidence="2">Candidatus Nitrosotenuis uzonensis 5A</strain>
    </source>
</reference>
<dbReference type="InterPro" id="IPR002187">
    <property type="entry name" value="N-reg_PII"/>
</dbReference>
<dbReference type="EMBL" id="CAJNAQ010000002">
    <property type="protein sequence ID" value="CAE6487396.1"/>
    <property type="molecule type" value="Genomic_DNA"/>
</dbReference>
<gene>
    <name evidence="2" type="primary">glnB</name>
    <name evidence="2" type="ORF">NUZ5A_20306</name>
</gene>
<dbReference type="SMART" id="SM00938">
    <property type="entry name" value="P-II"/>
    <property type="match status" value="1"/>
</dbReference>
<dbReference type="SUPFAM" id="SSF54913">
    <property type="entry name" value="GlnB-like"/>
    <property type="match status" value="1"/>
</dbReference>
<dbReference type="AlphaFoldDB" id="A0A812EY12"/>
<dbReference type="PANTHER" id="PTHR30115:SF11">
    <property type="entry name" value="NITROGEN REGULATORY PROTEIN P-II HOMOLOG"/>
    <property type="match status" value="1"/>
</dbReference>
<name>A0A812EY12_9ARCH</name>
<dbReference type="InterPro" id="IPR017918">
    <property type="entry name" value="N-reg_PII_CS"/>
</dbReference>
<dbReference type="Pfam" id="PF00543">
    <property type="entry name" value="P-II"/>
    <property type="match status" value="1"/>
</dbReference>
<dbReference type="InterPro" id="IPR015867">
    <property type="entry name" value="N-reg_PII/ATP_PRibTrfase_C"/>
</dbReference>
<dbReference type="GO" id="GO:0005829">
    <property type="term" value="C:cytosol"/>
    <property type="evidence" value="ECO:0007669"/>
    <property type="project" value="TreeGrafter"/>
</dbReference>